<dbReference type="Proteomes" id="UP000815325">
    <property type="component" value="Unassembled WGS sequence"/>
</dbReference>
<dbReference type="EMBL" id="MU071923">
    <property type="protein sequence ID" value="KAF5825820.1"/>
    <property type="molecule type" value="Genomic_DNA"/>
</dbReference>
<protein>
    <submittedName>
        <fullName evidence="1">Uncharacterized protein</fullName>
    </submittedName>
</protein>
<sequence>LQDLQELVVSGCGFSREGVEVLMQALAAGKGVALTSIEMGGNPCCQADDFQRIVMGVMDARPDLAIHWRAAATGSDGHGMR</sequence>
<proteinExistence type="predicted"/>
<organism evidence="1 2">
    <name type="scientific">Dunaliella salina</name>
    <name type="common">Green alga</name>
    <name type="synonym">Protococcus salinus</name>
    <dbReference type="NCBI Taxonomy" id="3046"/>
    <lineage>
        <taxon>Eukaryota</taxon>
        <taxon>Viridiplantae</taxon>
        <taxon>Chlorophyta</taxon>
        <taxon>core chlorophytes</taxon>
        <taxon>Chlorophyceae</taxon>
        <taxon>CS clade</taxon>
        <taxon>Chlamydomonadales</taxon>
        <taxon>Dunaliellaceae</taxon>
        <taxon>Dunaliella</taxon>
    </lineage>
</organism>
<gene>
    <name evidence="1" type="ORF">DUNSADRAFT_6690</name>
</gene>
<accession>A0ABQ7FTZ6</accession>
<evidence type="ECO:0000313" key="2">
    <source>
        <dbReference type="Proteomes" id="UP000815325"/>
    </source>
</evidence>
<feature type="non-terminal residue" evidence="1">
    <location>
        <position position="1"/>
    </location>
</feature>
<comment type="caution">
    <text evidence="1">The sequence shown here is derived from an EMBL/GenBank/DDBJ whole genome shotgun (WGS) entry which is preliminary data.</text>
</comment>
<evidence type="ECO:0000313" key="1">
    <source>
        <dbReference type="EMBL" id="KAF5825820.1"/>
    </source>
</evidence>
<reference evidence="1" key="1">
    <citation type="submission" date="2017-08" db="EMBL/GenBank/DDBJ databases">
        <authorList>
            <person name="Polle J.E."/>
            <person name="Barry K."/>
            <person name="Cushman J."/>
            <person name="Schmutz J."/>
            <person name="Tran D."/>
            <person name="Hathwaick L.T."/>
            <person name="Yim W.C."/>
            <person name="Jenkins J."/>
            <person name="Mckie-Krisberg Z.M."/>
            <person name="Prochnik S."/>
            <person name="Lindquist E."/>
            <person name="Dockter R.B."/>
            <person name="Adam C."/>
            <person name="Molina H."/>
            <person name="Bunkerborg J."/>
            <person name="Jin E."/>
            <person name="Buchheim M."/>
            <person name="Magnuson J."/>
        </authorList>
    </citation>
    <scope>NUCLEOTIDE SEQUENCE</scope>
    <source>
        <strain evidence="1">CCAP 19/18</strain>
    </source>
</reference>
<keyword evidence="2" id="KW-1185">Reference proteome</keyword>
<name>A0ABQ7FTZ6_DUNSA</name>